<feature type="compositionally biased region" description="Basic and acidic residues" evidence="3">
    <location>
        <begin position="696"/>
        <end position="705"/>
    </location>
</feature>
<dbReference type="Pfam" id="PF01612">
    <property type="entry name" value="DNA_pol_A_exo1"/>
    <property type="match status" value="1"/>
</dbReference>
<evidence type="ECO:0000256" key="2">
    <source>
        <dbReference type="ARBA" id="ARBA00022801"/>
    </source>
</evidence>
<feature type="region of interest" description="Disordered" evidence="3">
    <location>
        <begin position="87"/>
        <end position="107"/>
    </location>
</feature>
<feature type="region of interest" description="Disordered" evidence="3">
    <location>
        <begin position="635"/>
        <end position="804"/>
    </location>
</feature>
<dbReference type="AlphaFoldDB" id="S8AJG9"/>
<dbReference type="GO" id="GO:0008408">
    <property type="term" value="F:3'-5' exonuclease activity"/>
    <property type="evidence" value="ECO:0007669"/>
    <property type="project" value="InterPro"/>
</dbReference>
<protein>
    <recommendedName>
        <fullName evidence="4">3'-5' exonuclease domain-containing protein</fullName>
    </recommendedName>
</protein>
<evidence type="ECO:0000256" key="1">
    <source>
        <dbReference type="ARBA" id="ARBA00022722"/>
    </source>
</evidence>
<organism evidence="5 6">
    <name type="scientific">Penicillium oxalicum (strain 114-2 / CGMCC 5302)</name>
    <name type="common">Penicillium decumbens</name>
    <dbReference type="NCBI Taxonomy" id="933388"/>
    <lineage>
        <taxon>Eukaryota</taxon>
        <taxon>Fungi</taxon>
        <taxon>Dikarya</taxon>
        <taxon>Ascomycota</taxon>
        <taxon>Pezizomycotina</taxon>
        <taxon>Eurotiomycetes</taxon>
        <taxon>Eurotiomycetidae</taxon>
        <taxon>Eurotiales</taxon>
        <taxon>Aspergillaceae</taxon>
        <taxon>Penicillium</taxon>
    </lineage>
</organism>
<dbReference type="GO" id="GO:0005737">
    <property type="term" value="C:cytoplasm"/>
    <property type="evidence" value="ECO:0007669"/>
    <property type="project" value="TreeGrafter"/>
</dbReference>
<evidence type="ECO:0000313" key="5">
    <source>
        <dbReference type="EMBL" id="EPS25913.1"/>
    </source>
</evidence>
<dbReference type="PANTHER" id="PTHR13620:SF104">
    <property type="entry name" value="EXONUCLEASE 3'-5' DOMAIN-CONTAINING PROTEIN 2"/>
    <property type="match status" value="1"/>
</dbReference>
<dbReference type="FunFam" id="3.30.420.10:FF:000100">
    <property type="entry name" value="3'-5' exonuclease/helicase (Wrn), putative"/>
    <property type="match status" value="1"/>
</dbReference>
<dbReference type="CDD" id="cd06141">
    <property type="entry name" value="WRN_exo"/>
    <property type="match status" value="1"/>
</dbReference>
<dbReference type="GO" id="GO:0003676">
    <property type="term" value="F:nucleic acid binding"/>
    <property type="evidence" value="ECO:0007669"/>
    <property type="project" value="InterPro"/>
</dbReference>
<dbReference type="HOGENOM" id="CLU_260341_0_0_1"/>
<dbReference type="InterPro" id="IPR036397">
    <property type="entry name" value="RNaseH_sf"/>
</dbReference>
<feature type="compositionally biased region" description="Polar residues" evidence="3">
    <location>
        <begin position="644"/>
        <end position="668"/>
    </location>
</feature>
<feature type="domain" description="3'-5' exonuclease" evidence="4">
    <location>
        <begin position="907"/>
        <end position="1097"/>
    </location>
</feature>
<feature type="compositionally biased region" description="Polar residues" evidence="3">
    <location>
        <begin position="753"/>
        <end position="762"/>
    </location>
</feature>
<feature type="compositionally biased region" description="Low complexity" evidence="3">
    <location>
        <begin position="94"/>
        <end position="107"/>
    </location>
</feature>
<dbReference type="Proteomes" id="UP000019376">
    <property type="component" value="Unassembled WGS sequence"/>
</dbReference>
<dbReference type="InterPro" id="IPR012337">
    <property type="entry name" value="RNaseH-like_sf"/>
</dbReference>
<feature type="compositionally biased region" description="Low complexity" evidence="3">
    <location>
        <begin position="764"/>
        <end position="773"/>
    </location>
</feature>
<keyword evidence="1" id="KW-0540">Nuclease</keyword>
<name>S8AJG9_PENO1</name>
<evidence type="ECO:0000256" key="3">
    <source>
        <dbReference type="SAM" id="MobiDB-lite"/>
    </source>
</evidence>
<dbReference type="Gene3D" id="3.30.420.10">
    <property type="entry name" value="Ribonuclease H-like superfamily/Ribonuclease H"/>
    <property type="match status" value="1"/>
</dbReference>
<dbReference type="SMART" id="SM00474">
    <property type="entry name" value="35EXOc"/>
    <property type="match status" value="1"/>
</dbReference>
<keyword evidence="6" id="KW-1185">Reference proteome</keyword>
<dbReference type="GO" id="GO:0006139">
    <property type="term" value="P:nucleobase-containing compound metabolic process"/>
    <property type="evidence" value="ECO:0007669"/>
    <property type="project" value="InterPro"/>
</dbReference>
<sequence length="1143" mass="130776">MRGWATFPAGLRHPSLVSTAPCNGLGQRHSYSGLRHFSTQGVVNLSLLCPRIGHRRCRVHRGHRLANDARRSFTASSRSQIIIVDEEEDEGQVTPTPRRASRRPSAARIAPQNMNDLIRARELRAQQRLNKPLDPKKLREIERKARVMENISVMVHEYLETKYALVEHRLSHSATAIKTLGLEYDQYISMAVLHFERWAEITQEACLFLEHQYCKIVFHRLPYLRSEVSKSARILAELHVKVIRSSLAVLKQDSKLLRIHLHQEYLSPRNVARAKVDRALKRTNLLAQQYIELQGKVSDVLSALNSMTPLLQALASLETPSKLRYENFLKKILAHGNDFGTTAHVYRWFWRTTRRSEIRLGDAYLLEFFTLVNSVRSAAIAPSRYISSIMFEGKESQRTREIMHRQRLRVIDRIRRAYLQRWKGPKPTWSPALNKYWRQLDLFAPFEIQRLHHMLLTKEVLYLIPTTAGYFGPMWEGLAEYQTKELRNYLVDWHKSYRASSKEYLVELELYRYISWYRFGLEERMAKTRVPNIIQAEGLFVSEKPISQELGRFYRWIHQMMDLRDRGFAPDMAVRMSKESNFLQTWSRMTDRFKEEAAARKSQILDLGSVKVRRRGVSRKTAKISRLTRFKSVRQKVKHAVRSRTVSESQSGNPADTTAKEASQTQVKRTSESRQRRRKKRQSLATASKPSGAPRRNTDQREKPRLSVAAVDSPSQVGKTSRTSLLSNAEARTPQSTNGEKGRDRASKRASDKLQSSRSGQPVSKLSSSSGSKANDKYDTVDQGPVRRNDKRSTDKKTSRVGKPWTSVQRNFWEPNPITIPGGLNPRPKDRPYSTASRMYGDFNADELRGQNACIPQLQASKVHSDKISILSENTDRAEEGTISAEEETLFWKHSDQLSPDGQKPKVHYCKSRESTERVLQHFLDSKVIGFDLEWQAQASASSGVQKNVSLIQIADEKRIALFQIALFKPSRTREDLVAPTLKHILESPDITKVGVSIKADSTRLRRYLGIETRSILELSHLYKLIRYGQTQPALVNKRLVNLSDQVQAHLGLPLEKSGDVRCSNWTIPLNYSQVSYAATDPYASICLFNAMEKKRLAMKPTPPRPAHAELNLPIVCPSGQTVNVEDPQVVPGIVDGDVIDRS</sequence>
<dbReference type="SUPFAM" id="SSF53098">
    <property type="entry name" value="Ribonuclease H-like"/>
    <property type="match status" value="1"/>
</dbReference>
<dbReference type="InterPro" id="IPR002562">
    <property type="entry name" value="3'-5'_exonuclease_dom"/>
</dbReference>
<dbReference type="PhylomeDB" id="S8AJG9"/>
<dbReference type="GO" id="GO:0005634">
    <property type="term" value="C:nucleus"/>
    <property type="evidence" value="ECO:0007669"/>
    <property type="project" value="TreeGrafter"/>
</dbReference>
<dbReference type="STRING" id="933388.S8AJG9"/>
<evidence type="ECO:0000313" key="6">
    <source>
        <dbReference type="Proteomes" id="UP000019376"/>
    </source>
</evidence>
<dbReference type="OrthoDB" id="1920326at2759"/>
<reference evidence="5 6" key="1">
    <citation type="journal article" date="2013" name="PLoS ONE">
        <title>Genomic and secretomic analyses reveal unique features of the lignocellulolytic enzyme system of Penicillium decumbens.</title>
        <authorList>
            <person name="Liu G."/>
            <person name="Zhang L."/>
            <person name="Wei X."/>
            <person name="Zou G."/>
            <person name="Qin Y."/>
            <person name="Ma L."/>
            <person name="Li J."/>
            <person name="Zheng H."/>
            <person name="Wang S."/>
            <person name="Wang C."/>
            <person name="Xun L."/>
            <person name="Zhao G.-P."/>
            <person name="Zhou Z."/>
            <person name="Qu Y."/>
        </authorList>
    </citation>
    <scope>NUCLEOTIDE SEQUENCE [LARGE SCALE GENOMIC DNA]</scope>
    <source>
        <strain evidence="6">114-2 / CGMCC 5302</strain>
    </source>
</reference>
<gene>
    <name evidence="5" type="ORF">PDE_00849</name>
</gene>
<dbReference type="eggNOG" id="KOG4373">
    <property type="taxonomic scope" value="Eukaryota"/>
</dbReference>
<dbReference type="EMBL" id="KB644408">
    <property type="protein sequence ID" value="EPS25913.1"/>
    <property type="molecule type" value="Genomic_DNA"/>
</dbReference>
<accession>S8AJG9</accession>
<dbReference type="PANTHER" id="PTHR13620">
    <property type="entry name" value="3-5 EXONUCLEASE"/>
    <property type="match status" value="1"/>
</dbReference>
<dbReference type="InterPro" id="IPR051132">
    <property type="entry name" value="3-5_Exonuclease_domain"/>
</dbReference>
<proteinExistence type="predicted"/>
<feature type="compositionally biased region" description="Polar residues" evidence="3">
    <location>
        <begin position="713"/>
        <end position="727"/>
    </location>
</feature>
<evidence type="ECO:0000259" key="4">
    <source>
        <dbReference type="SMART" id="SM00474"/>
    </source>
</evidence>
<feature type="compositionally biased region" description="Basic and acidic residues" evidence="3">
    <location>
        <begin position="774"/>
        <end position="798"/>
    </location>
</feature>
<keyword evidence="2" id="KW-0378">Hydrolase</keyword>
<feature type="compositionally biased region" description="Basic and acidic residues" evidence="3">
    <location>
        <begin position="740"/>
        <end position="752"/>
    </location>
</feature>